<dbReference type="EMBL" id="KZ293415">
    <property type="protein sequence ID" value="PBK77836.1"/>
    <property type="molecule type" value="Genomic_DNA"/>
</dbReference>
<keyword evidence="2" id="KW-1185">Reference proteome</keyword>
<name>A0A2H3CRB3_9AGAR</name>
<gene>
    <name evidence="1" type="ORF">ARMSODRAFT_11170</name>
</gene>
<dbReference type="Proteomes" id="UP000218334">
    <property type="component" value="Unassembled WGS sequence"/>
</dbReference>
<proteinExistence type="predicted"/>
<accession>A0A2H3CRB3</accession>
<protein>
    <submittedName>
        <fullName evidence="1">Uncharacterized protein</fullName>
    </submittedName>
</protein>
<evidence type="ECO:0000313" key="2">
    <source>
        <dbReference type="Proteomes" id="UP000218334"/>
    </source>
</evidence>
<reference evidence="2" key="1">
    <citation type="journal article" date="2017" name="Nat. Ecol. Evol.">
        <title>Genome expansion and lineage-specific genetic innovations in the forest pathogenic fungi Armillaria.</title>
        <authorList>
            <person name="Sipos G."/>
            <person name="Prasanna A.N."/>
            <person name="Walter M.C."/>
            <person name="O'Connor E."/>
            <person name="Balint B."/>
            <person name="Krizsan K."/>
            <person name="Kiss B."/>
            <person name="Hess J."/>
            <person name="Varga T."/>
            <person name="Slot J."/>
            <person name="Riley R."/>
            <person name="Boka B."/>
            <person name="Rigling D."/>
            <person name="Barry K."/>
            <person name="Lee J."/>
            <person name="Mihaltcheva S."/>
            <person name="LaButti K."/>
            <person name="Lipzen A."/>
            <person name="Waldron R."/>
            <person name="Moloney N.M."/>
            <person name="Sperisen C."/>
            <person name="Kredics L."/>
            <person name="Vagvoelgyi C."/>
            <person name="Patrignani A."/>
            <person name="Fitzpatrick D."/>
            <person name="Nagy I."/>
            <person name="Doyle S."/>
            <person name="Anderson J.B."/>
            <person name="Grigoriev I.V."/>
            <person name="Gueldener U."/>
            <person name="Muensterkoetter M."/>
            <person name="Nagy L.G."/>
        </authorList>
    </citation>
    <scope>NUCLEOTIDE SEQUENCE [LARGE SCALE GENOMIC DNA]</scope>
    <source>
        <strain evidence="2">28-4</strain>
    </source>
</reference>
<evidence type="ECO:0000313" key="1">
    <source>
        <dbReference type="EMBL" id="PBK77836.1"/>
    </source>
</evidence>
<organism evidence="1 2">
    <name type="scientific">Armillaria solidipes</name>
    <dbReference type="NCBI Taxonomy" id="1076256"/>
    <lineage>
        <taxon>Eukaryota</taxon>
        <taxon>Fungi</taxon>
        <taxon>Dikarya</taxon>
        <taxon>Basidiomycota</taxon>
        <taxon>Agaricomycotina</taxon>
        <taxon>Agaricomycetes</taxon>
        <taxon>Agaricomycetidae</taxon>
        <taxon>Agaricales</taxon>
        <taxon>Marasmiineae</taxon>
        <taxon>Physalacriaceae</taxon>
        <taxon>Armillaria</taxon>
    </lineage>
</organism>
<dbReference type="AlphaFoldDB" id="A0A2H3CRB3"/>
<sequence length="62" mass="6690">MQVLDIAAKGVLECQPGTPSREGGSNAGHEKIYMTPQIFNVFLSKLMSNGLCMINLFNSSLS</sequence>